<feature type="region of interest" description="Disordered" evidence="1">
    <location>
        <begin position="1"/>
        <end position="83"/>
    </location>
</feature>
<sequence length="162" mass="17443">FNSKMQSQTRPASFGVQNSMFDSLKTRGSSSNSVSPTSPKSTMSEGGRAVKTMANPTTSNNQTSTVHSLRKVHSEPSCKPPAIPLTNGTPQYISCVQPVYQCVSPPLKMQLKKVAEDVILEDSVASNTEEAPSMLWSPSNSCCSSVEENHYAQLSNCTSRPP</sequence>
<feature type="compositionally biased region" description="Polar residues" evidence="1">
    <location>
        <begin position="1"/>
        <end position="21"/>
    </location>
</feature>
<feature type="non-terminal residue" evidence="2">
    <location>
        <position position="1"/>
    </location>
</feature>
<dbReference type="EMBL" id="HACG01050734">
    <property type="protein sequence ID" value="CEK97599.1"/>
    <property type="molecule type" value="Transcribed_RNA"/>
</dbReference>
<feature type="non-terminal residue" evidence="2">
    <location>
        <position position="162"/>
    </location>
</feature>
<feature type="compositionally biased region" description="Low complexity" evidence="1">
    <location>
        <begin position="29"/>
        <end position="42"/>
    </location>
</feature>
<organism evidence="2">
    <name type="scientific">Arion vulgaris</name>
    <dbReference type="NCBI Taxonomy" id="1028688"/>
    <lineage>
        <taxon>Eukaryota</taxon>
        <taxon>Metazoa</taxon>
        <taxon>Spiralia</taxon>
        <taxon>Lophotrochozoa</taxon>
        <taxon>Mollusca</taxon>
        <taxon>Gastropoda</taxon>
        <taxon>Heterobranchia</taxon>
        <taxon>Euthyneura</taxon>
        <taxon>Panpulmonata</taxon>
        <taxon>Eupulmonata</taxon>
        <taxon>Stylommatophora</taxon>
        <taxon>Helicina</taxon>
        <taxon>Arionoidea</taxon>
        <taxon>Arionidae</taxon>
        <taxon>Arion</taxon>
    </lineage>
</organism>
<reference evidence="2" key="1">
    <citation type="submission" date="2014-12" db="EMBL/GenBank/DDBJ databases">
        <title>Insight into the proteome of Arion vulgaris.</title>
        <authorList>
            <person name="Aradska J."/>
            <person name="Bulat T."/>
            <person name="Smidak R."/>
            <person name="Sarate P."/>
            <person name="Gangsoo J."/>
            <person name="Sialana F."/>
            <person name="Bilban M."/>
            <person name="Lubec G."/>
        </authorList>
    </citation>
    <scope>NUCLEOTIDE SEQUENCE</scope>
    <source>
        <tissue evidence="2">Skin</tissue>
    </source>
</reference>
<name>A0A0B7BWL8_9EUPU</name>
<evidence type="ECO:0000313" key="2">
    <source>
        <dbReference type="EMBL" id="CEK97599.1"/>
    </source>
</evidence>
<dbReference type="AlphaFoldDB" id="A0A0B7BWL8"/>
<gene>
    <name evidence="2" type="primary">ORF216327</name>
</gene>
<proteinExistence type="predicted"/>
<protein>
    <submittedName>
        <fullName evidence="2">Uncharacterized protein</fullName>
    </submittedName>
</protein>
<feature type="compositionally biased region" description="Polar residues" evidence="1">
    <location>
        <begin position="54"/>
        <end position="67"/>
    </location>
</feature>
<evidence type="ECO:0000256" key="1">
    <source>
        <dbReference type="SAM" id="MobiDB-lite"/>
    </source>
</evidence>
<accession>A0A0B7BWL8</accession>